<evidence type="ECO:0000313" key="4">
    <source>
        <dbReference type="EMBL" id="OXA56552.1"/>
    </source>
</evidence>
<dbReference type="CDD" id="cd01297">
    <property type="entry name" value="D-aminoacylase"/>
    <property type="match status" value="1"/>
</dbReference>
<dbReference type="AlphaFoldDB" id="A0A226EG66"/>
<dbReference type="SUPFAM" id="SSF51556">
    <property type="entry name" value="Metallo-dependent hydrolases"/>
    <property type="match status" value="1"/>
</dbReference>
<accession>A0A226EG66</accession>
<dbReference type="EMBL" id="LNIX01000004">
    <property type="protein sequence ID" value="OXA56552.1"/>
    <property type="molecule type" value="Genomic_DNA"/>
</dbReference>
<feature type="chain" id="PRO_5012262804" evidence="2">
    <location>
        <begin position="22"/>
        <end position="583"/>
    </location>
</feature>
<dbReference type="OrthoDB" id="194468at2759"/>
<dbReference type="Gene3D" id="2.30.40.10">
    <property type="entry name" value="Urease, subunit C, domain 1"/>
    <property type="match status" value="1"/>
</dbReference>
<gene>
    <name evidence="4" type="ORF">Fcan01_09798</name>
</gene>
<organism evidence="4 5">
    <name type="scientific">Folsomia candida</name>
    <name type="common">Springtail</name>
    <dbReference type="NCBI Taxonomy" id="158441"/>
    <lineage>
        <taxon>Eukaryota</taxon>
        <taxon>Metazoa</taxon>
        <taxon>Ecdysozoa</taxon>
        <taxon>Arthropoda</taxon>
        <taxon>Hexapoda</taxon>
        <taxon>Collembola</taxon>
        <taxon>Entomobryomorpha</taxon>
        <taxon>Isotomoidea</taxon>
        <taxon>Isotomidae</taxon>
        <taxon>Proisotominae</taxon>
        <taxon>Folsomia</taxon>
    </lineage>
</organism>
<proteinExistence type="predicted"/>
<name>A0A226EG66_FOLCA</name>
<dbReference type="PANTHER" id="PTHR11113:SF14">
    <property type="entry name" value="N-ACETYLGLUCOSAMINE-6-PHOSPHATE DEACETYLASE"/>
    <property type="match status" value="1"/>
</dbReference>
<dbReference type="GO" id="GO:0008448">
    <property type="term" value="F:N-acetylglucosamine-6-phosphate deacetylase activity"/>
    <property type="evidence" value="ECO:0007669"/>
    <property type="project" value="TreeGrafter"/>
</dbReference>
<evidence type="ECO:0000313" key="5">
    <source>
        <dbReference type="Proteomes" id="UP000198287"/>
    </source>
</evidence>
<keyword evidence="2" id="KW-0732">Signal</keyword>
<keyword evidence="5" id="KW-1185">Reference proteome</keyword>
<dbReference type="InterPro" id="IPR013108">
    <property type="entry name" value="Amidohydro_3"/>
</dbReference>
<dbReference type="OMA" id="HATMNFG"/>
<dbReference type="PANTHER" id="PTHR11113">
    <property type="entry name" value="N-ACETYLGLUCOSAMINE-6-PHOSPHATE DEACETYLASE"/>
    <property type="match status" value="1"/>
</dbReference>
<keyword evidence="1" id="KW-0378">Hydrolase</keyword>
<feature type="signal peptide" evidence="2">
    <location>
        <begin position="1"/>
        <end position="21"/>
    </location>
</feature>
<dbReference type="InterPro" id="IPR032466">
    <property type="entry name" value="Metal_Hydrolase"/>
</dbReference>
<dbReference type="Gene3D" id="3.20.20.140">
    <property type="entry name" value="Metal-dependent hydrolases"/>
    <property type="match status" value="1"/>
</dbReference>
<comment type="caution">
    <text evidence="4">The sequence shown here is derived from an EMBL/GenBank/DDBJ whole genome shotgun (WGS) entry which is preliminary data.</text>
</comment>
<evidence type="ECO:0000259" key="3">
    <source>
        <dbReference type="Pfam" id="PF07969"/>
    </source>
</evidence>
<dbReference type="Gene3D" id="3.30.1490.130">
    <property type="entry name" value="D-aminoacylase. Domain 3"/>
    <property type="match status" value="1"/>
</dbReference>
<dbReference type="InterPro" id="IPR011059">
    <property type="entry name" value="Metal-dep_hydrolase_composite"/>
</dbReference>
<reference evidence="4 5" key="1">
    <citation type="submission" date="2015-12" db="EMBL/GenBank/DDBJ databases">
        <title>The genome of Folsomia candida.</title>
        <authorList>
            <person name="Faddeeva A."/>
            <person name="Derks M.F."/>
            <person name="Anvar Y."/>
            <person name="Smit S."/>
            <person name="Van Straalen N."/>
            <person name="Roelofs D."/>
        </authorList>
    </citation>
    <scope>NUCLEOTIDE SEQUENCE [LARGE SCALE GENOMIC DNA]</scope>
    <source>
        <strain evidence="4 5">VU population</strain>
        <tissue evidence="4">Whole body</tissue>
    </source>
</reference>
<dbReference type="Proteomes" id="UP000198287">
    <property type="component" value="Unassembled WGS sequence"/>
</dbReference>
<sequence>MRGLLAIYLVFATSICDLTVSQVFDLIIRDTKIIDGTGSIWFRGDIAVSGGQIAIVGNVPDSASAIQIIQGNGSYLAPGFIDSHTHDDISILESPSHEFKVVQGVTTIITGNCGFSNYPEGQLQIVQDHLRTLLGDISEQHFFHNFTSFKDTLSTNGIGLNIGSLVGHGPLRLAIVGYDNREATPQEIQEMCNLLETQLVQGAVGLSLGLVYPPSSYATINELISLAAIVKKYDRVISAHVRSYEGGLLLSIEEFLTVLRLSGARGLLSHLQAAGTPYWNTSIPQALELLEKARSEEGIDIAVDMYPYLAGSSTILQLLPPSSMSGGFDELLRNMQNATYLEYLKNMTEGGREPGWESKVALIGYVNIMIGSVVNQNLTEFEGLSIVEGAAVMQITEFEFLVHIITLDHGMTNVIMFQQHQPDNYLVFQSRLQMIGSDSIPRSGGGKPHPRGFGTFPRVLGRYAKQDGVMSLEEAVRKSSSATASRFGIHDRGVLRVGMKADLVLFSEEILDHATFEEPTLAPSGIQGVWVNGIRVVDQDGGLIGENVLPGEVVTIQDQWSVYQDFILKFQSFLLQTFPSMTQ</sequence>
<dbReference type="InterPro" id="IPR023100">
    <property type="entry name" value="D-aminoacylase_insert_dom_sf"/>
</dbReference>
<dbReference type="Pfam" id="PF07969">
    <property type="entry name" value="Amidohydro_3"/>
    <property type="match status" value="1"/>
</dbReference>
<evidence type="ECO:0000256" key="2">
    <source>
        <dbReference type="SAM" id="SignalP"/>
    </source>
</evidence>
<dbReference type="SUPFAM" id="SSF51338">
    <property type="entry name" value="Composite domain of metallo-dependent hydrolases"/>
    <property type="match status" value="1"/>
</dbReference>
<feature type="domain" description="Amidohydrolase 3" evidence="3">
    <location>
        <begin position="434"/>
        <end position="536"/>
    </location>
</feature>
<evidence type="ECO:0000256" key="1">
    <source>
        <dbReference type="ARBA" id="ARBA00022801"/>
    </source>
</evidence>
<protein>
    <submittedName>
        <fullName evidence="4">D-aminoacylase</fullName>
    </submittedName>
</protein>
<dbReference type="GO" id="GO:0006046">
    <property type="term" value="P:N-acetylglucosamine catabolic process"/>
    <property type="evidence" value="ECO:0007669"/>
    <property type="project" value="TreeGrafter"/>
</dbReference>